<protein>
    <recommendedName>
        <fullName evidence="10">Kinesin motor domain-containing protein</fullName>
    </recommendedName>
</protein>
<sequence length="1495" mass="169328">MAICLEQGSLCRATGSTNMNSQSSRSHAIFTITLEQMRKLNPVFPGDSNPNDSMNEEYLCAKLHLVDLAGSERAKRTGSDGMRFKEGVHINKGLLALGNVISALGDEKKRKEGVHVPYRDSKLTRLLQDSLGGNSRTVMIACISPADINAEETLNTLKYANRARNIQNKPVVNRDPMSSEMLKMRQQLEYLQAELFARGGGCSSDEVQVLKERIAWLEAANEDLCRELHEYRGRCTAVEQRETDAQDGSICSAKTDGLKRSLNGIESPDYQMGETIPGDSREIDEEVAKEWEHTILQNTMDKELHELNRRFEEKESEMKLFGGADTAALKQHFGKKIMELEDEKRTVQQERDRLLAEIENLSASSDGQKLQDIHAQKLKTLEAQIMDLKKKQENQVQILKQKQKSDEAAKRLQDEIQSMKAQKVQLQHRIKQEAEQFRQWKASREKELLQVLQRKTEEAAVATKRLKELLEARKSSARDNSAISNGNGANGQSNDKSLPRWLDHELEVMVNVHEVRFEYEKQSQVRAALAEELAVLKQVDEFASKGLSPPRGKNGFASYCLNGGLKSSDYAPPSPSPASPATNGGEDCCVKVAVHIRPLIADERAQGCKDCVTVVSGKPQVQIGTHSFTFDHVYGSSGTPSSAMFEDCIAPLVDGLFEGYNATVLAYGQTGSGKTYAMGTGFKDGFQMGIIPQVMNVLFRKIETLKHQTEFQLHVSFIEILKEEVRDLLDPATLNKSDTANGYAGKVNLPGKPPIQIRETSNGVITLAGSTEVSVCTFKEMAICLEQGSLCRATGSTNMNSQSSRSHAIFTITLEQMRKLNPVFPGDSNPNDSMNEEYLCAKLHLVDLAGSERAKRTGSDGMRFKEVHLVMRKSVKKVSMFRIETVNRDPMSSEMLKMRQQLEQTFCREEDVHQMKSRIAWLEAANEVLCRELHEYRGRCTAVEQRETDAQDGSICSVKTDGLKRSLHSIESPDYQMGETIPGDSREIDEEVAKEWEHTILQNTMDKELHELNRRLEEKEQERDRLLAEIENLSASSDGQKLQDIHAQKLKTLEAQIMDLKKKQENQVQILKQKQKSDEAAKRLQDEIQSMKAQKVQLQHRIKQEAEQFRQWKASREKELLQAELFARGGGCSSDEVQVLKERIAWLEAANEDLCRELHEYCGRCTAVEQRETDAQDGSICSVKTDGLKRSLHSIESPDYQMGETIPGDSREIDEEVAKEWEHTILQNTMDKELHELNRRLEEKEQSEMKLFGGADTAALKQHFGKKIMELEDEKRTVQQERDRLLAEIENLSASSDGQKLQDIHAQKLKTLEHSDEAAKRLQDEIQSMKAQKVQLQHRIKQEAEQFRQWKASREKELLQLRKEGRRNEYERHKLQAINQRQKMVLQRKTEEAAVATKRLKELLEARKSSARDNSAISNGNGANGQSNDKSLQRWLDHELEVMVNVHEVRFEYEKQSQVRAALAEELAVLKQVDEFASKGLSPPRGKNGFARYRL</sequence>
<evidence type="ECO:0000256" key="9">
    <source>
        <dbReference type="SAM" id="MobiDB-lite"/>
    </source>
</evidence>
<keyword evidence="4 7" id="KW-0067">ATP-binding</keyword>
<keyword evidence="6 7" id="KW-0505">Motor protein</keyword>
<feature type="region of interest" description="Disordered" evidence="9">
    <location>
        <begin position="473"/>
        <end position="496"/>
    </location>
</feature>
<evidence type="ECO:0000256" key="5">
    <source>
        <dbReference type="ARBA" id="ARBA00023054"/>
    </source>
</evidence>
<dbReference type="GO" id="GO:0051231">
    <property type="term" value="P:spindle elongation"/>
    <property type="evidence" value="ECO:0007669"/>
    <property type="project" value="TreeGrafter"/>
</dbReference>
<feature type="compositionally biased region" description="Low complexity" evidence="9">
    <location>
        <begin position="480"/>
        <end position="494"/>
    </location>
</feature>
<feature type="compositionally biased region" description="Low complexity" evidence="9">
    <location>
        <begin position="1414"/>
        <end position="1428"/>
    </location>
</feature>
<accession>A0A6N2LZY6</accession>
<dbReference type="Pfam" id="PF00225">
    <property type="entry name" value="Kinesin"/>
    <property type="match status" value="2"/>
</dbReference>
<feature type="coiled-coil region" evidence="8">
    <location>
        <begin position="1002"/>
        <end position="1108"/>
    </location>
</feature>
<dbReference type="InterPro" id="IPR027417">
    <property type="entry name" value="P-loop_NTPase"/>
</dbReference>
<comment type="subcellular location">
    <subcellularLocation>
        <location evidence="1">Cytoplasm</location>
    </subcellularLocation>
</comment>
<evidence type="ECO:0000256" key="3">
    <source>
        <dbReference type="ARBA" id="ARBA00022741"/>
    </source>
</evidence>
<feature type="domain" description="Kinesin motor" evidence="10">
    <location>
        <begin position="589"/>
        <end position="866"/>
    </location>
</feature>
<feature type="coiled-coil region" evidence="8">
    <location>
        <begin position="1227"/>
        <end position="1346"/>
    </location>
</feature>
<keyword evidence="2" id="KW-0963">Cytoplasm</keyword>
<dbReference type="PRINTS" id="PR00380">
    <property type="entry name" value="KINESINHEAVY"/>
</dbReference>
<gene>
    <name evidence="11" type="ORF">SVIM_LOCUS291795</name>
</gene>
<dbReference type="PANTHER" id="PTHR47969:SF15">
    <property type="entry name" value="CHROMOSOME-ASSOCIATED KINESIN KIF4A-RELATED"/>
    <property type="match status" value="1"/>
</dbReference>
<dbReference type="PROSITE" id="PS50067">
    <property type="entry name" value="KINESIN_MOTOR_2"/>
    <property type="match status" value="2"/>
</dbReference>
<dbReference type="PANTHER" id="PTHR47969">
    <property type="entry name" value="CHROMOSOME-ASSOCIATED KINESIN KIF4A-RELATED"/>
    <property type="match status" value="1"/>
</dbReference>
<dbReference type="EMBL" id="CAADRP010001639">
    <property type="protein sequence ID" value="VFU46112.1"/>
    <property type="molecule type" value="Genomic_DNA"/>
</dbReference>
<dbReference type="GO" id="GO:0005737">
    <property type="term" value="C:cytoplasm"/>
    <property type="evidence" value="ECO:0007669"/>
    <property type="project" value="UniProtKB-SubCell"/>
</dbReference>
<evidence type="ECO:0000256" key="8">
    <source>
        <dbReference type="SAM" id="Coils"/>
    </source>
</evidence>
<dbReference type="Gene3D" id="3.40.850.10">
    <property type="entry name" value="Kinesin motor domain"/>
    <property type="match status" value="2"/>
</dbReference>
<evidence type="ECO:0000256" key="2">
    <source>
        <dbReference type="ARBA" id="ARBA00022490"/>
    </source>
</evidence>
<proteinExistence type="inferred from homology"/>
<dbReference type="GO" id="GO:0007018">
    <property type="term" value="P:microtubule-based movement"/>
    <property type="evidence" value="ECO:0007669"/>
    <property type="project" value="InterPro"/>
</dbReference>
<feature type="region of interest" description="Disordered" evidence="9">
    <location>
        <begin position="1406"/>
        <end position="1429"/>
    </location>
</feature>
<dbReference type="GO" id="GO:0005875">
    <property type="term" value="C:microtubule associated complex"/>
    <property type="evidence" value="ECO:0007669"/>
    <property type="project" value="TreeGrafter"/>
</dbReference>
<keyword evidence="3 7" id="KW-0547">Nucleotide-binding</keyword>
<dbReference type="GO" id="GO:0007052">
    <property type="term" value="P:mitotic spindle organization"/>
    <property type="evidence" value="ECO:0007669"/>
    <property type="project" value="TreeGrafter"/>
</dbReference>
<comment type="similarity">
    <text evidence="7">Belongs to the TRAFAC class myosin-kinesin ATPase superfamily. Kinesin family.</text>
</comment>
<dbReference type="GO" id="GO:0003777">
    <property type="term" value="F:microtubule motor activity"/>
    <property type="evidence" value="ECO:0007669"/>
    <property type="project" value="InterPro"/>
</dbReference>
<dbReference type="InterPro" id="IPR036961">
    <property type="entry name" value="Kinesin_motor_dom_sf"/>
</dbReference>
<evidence type="ECO:0000259" key="10">
    <source>
        <dbReference type="PROSITE" id="PS50067"/>
    </source>
</evidence>
<organism evidence="11">
    <name type="scientific">Salix viminalis</name>
    <name type="common">Common osier</name>
    <name type="synonym">Basket willow</name>
    <dbReference type="NCBI Taxonomy" id="40686"/>
    <lineage>
        <taxon>Eukaryota</taxon>
        <taxon>Viridiplantae</taxon>
        <taxon>Streptophyta</taxon>
        <taxon>Embryophyta</taxon>
        <taxon>Tracheophyta</taxon>
        <taxon>Spermatophyta</taxon>
        <taxon>Magnoliopsida</taxon>
        <taxon>eudicotyledons</taxon>
        <taxon>Gunneridae</taxon>
        <taxon>Pentapetalae</taxon>
        <taxon>rosids</taxon>
        <taxon>fabids</taxon>
        <taxon>Malpighiales</taxon>
        <taxon>Salicaceae</taxon>
        <taxon>Saliceae</taxon>
        <taxon>Salix</taxon>
    </lineage>
</organism>
<dbReference type="InterPro" id="IPR019821">
    <property type="entry name" value="Kinesin_motor_CS"/>
</dbReference>
<dbReference type="GO" id="GO:0005524">
    <property type="term" value="F:ATP binding"/>
    <property type="evidence" value="ECO:0007669"/>
    <property type="project" value="UniProtKB-UniRule"/>
</dbReference>
<feature type="domain" description="Kinesin motor" evidence="10">
    <location>
        <begin position="1"/>
        <end position="166"/>
    </location>
</feature>
<evidence type="ECO:0000256" key="1">
    <source>
        <dbReference type="ARBA" id="ARBA00004496"/>
    </source>
</evidence>
<dbReference type="PROSITE" id="PS00411">
    <property type="entry name" value="KINESIN_MOTOR_1"/>
    <property type="match status" value="2"/>
</dbReference>
<dbReference type="SMART" id="SM00129">
    <property type="entry name" value="KISc"/>
    <property type="match status" value="2"/>
</dbReference>
<evidence type="ECO:0000256" key="4">
    <source>
        <dbReference type="ARBA" id="ARBA00022840"/>
    </source>
</evidence>
<evidence type="ECO:0000256" key="7">
    <source>
        <dbReference type="PROSITE-ProRule" id="PRU00283"/>
    </source>
</evidence>
<dbReference type="InterPro" id="IPR027640">
    <property type="entry name" value="Kinesin-like_fam"/>
</dbReference>
<dbReference type="InterPro" id="IPR001752">
    <property type="entry name" value="Kinesin_motor_dom"/>
</dbReference>
<evidence type="ECO:0000313" key="11">
    <source>
        <dbReference type="EMBL" id="VFU46112.1"/>
    </source>
</evidence>
<name>A0A6N2LZY6_SALVM</name>
<feature type="binding site" evidence="7">
    <location>
        <begin position="668"/>
        <end position="675"/>
    </location>
    <ligand>
        <name>ATP</name>
        <dbReference type="ChEBI" id="CHEBI:30616"/>
    </ligand>
</feature>
<dbReference type="GO" id="GO:0008017">
    <property type="term" value="F:microtubule binding"/>
    <property type="evidence" value="ECO:0007669"/>
    <property type="project" value="InterPro"/>
</dbReference>
<evidence type="ECO:0000256" key="6">
    <source>
        <dbReference type="ARBA" id="ARBA00023175"/>
    </source>
</evidence>
<feature type="coiled-coil region" evidence="8">
    <location>
        <begin position="297"/>
        <end position="472"/>
    </location>
</feature>
<comment type="caution">
    <text evidence="7">Lacks conserved residue(s) required for the propagation of feature annotation.</text>
</comment>
<keyword evidence="5 8" id="KW-0175">Coiled coil</keyword>
<dbReference type="SUPFAM" id="SSF52540">
    <property type="entry name" value="P-loop containing nucleoside triphosphate hydrolases"/>
    <property type="match status" value="2"/>
</dbReference>
<dbReference type="Pfam" id="PF25764">
    <property type="entry name" value="KIF21A_4th"/>
    <property type="match status" value="3"/>
</dbReference>
<reference evidence="11" key="1">
    <citation type="submission" date="2019-03" db="EMBL/GenBank/DDBJ databases">
        <authorList>
            <person name="Mank J."/>
            <person name="Almeida P."/>
        </authorList>
    </citation>
    <scope>NUCLEOTIDE SEQUENCE</scope>
    <source>
        <strain evidence="11">78183</strain>
    </source>
</reference>